<dbReference type="EMBL" id="JABSTU010004749">
    <property type="protein sequence ID" value="KAH7957923.1"/>
    <property type="molecule type" value="Genomic_DNA"/>
</dbReference>
<evidence type="ECO:0000313" key="3">
    <source>
        <dbReference type="Proteomes" id="UP000821866"/>
    </source>
</evidence>
<feature type="domain" description="Helicase C-terminal" evidence="1">
    <location>
        <begin position="36"/>
        <end position="99"/>
    </location>
</feature>
<reference evidence="2" key="1">
    <citation type="journal article" date="2020" name="Cell">
        <title>Large-Scale Comparative Analyses of Tick Genomes Elucidate Their Genetic Diversity and Vector Capacities.</title>
        <authorList>
            <consortium name="Tick Genome and Microbiome Consortium (TIGMIC)"/>
            <person name="Jia N."/>
            <person name="Wang J."/>
            <person name="Shi W."/>
            <person name="Du L."/>
            <person name="Sun Y."/>
            <person name="Zhan W."/>
            <person name="Jiang J.F."/>
            <person name="Wang Q."/>
            <person name="Zhang B."/>
            <person name="Ji P."/>
            <person name="Bell-Sakyi L."/>
            <person name="Cui X.M."/>
            <person name="Yuan T.T."/>
            <person name="Jiang B.G."/>
            <person name="Yang W.F."/>
            <person name="Lam T.T."/>
            <person name="Chang Q.C."/>
            <person name="Ding S.J."/>
            <person name="Wang X.J."/>
            <person name="Zhu J.G."/>
            <person name="Ruan X.D."/>
            <person name="Zhao L."/>
            <person name="Wei J.T."/>
            <person name="Ye R.Z."/>
            <person name="Que T.C."/>
            <person name="Du C.H."/>
            <person name="Zhou Y.H."/>
            <person name="Cheng J.X."/>
            <person name="Dai P.F."/>
            <person name="Guo W.B."/>
            <person name="Han X.H."/>
            <person name="Huang E.J."/>
            <person name="Li L.F."/>
            <person name="Wei W."/>
            <person name="Gao Y.C."/>
            <person name="Liu J.Z."/>
            <person name="Shao H.Z."/>
            <person name="Wang X."/>
            <person name="Wang C.C."/>
            <person name="Yang T.C."/>
            <person name="Huo Q.B."/>
            <person name="Li W."/>
            <person name="Chen H.Y."/>
            <person name="Chen S.E."/>
            <person name="Zhou L.G."/>
            <person name="Ni X.B."/>
            <person name="Tian J.H."/>
            <person name="Sheng Y."/>
            <person name="Liu T."/>
            <person name="Pan Y.S."/>
            <person name="Xia L.Y."/>
            <person name="Li J."/>
            <person name="Zhao F."/>
            <person name="Cao W.C."/>
        </authorList>
    </citation>
    <scope>NUCLEOTIDE SEQUENCE</scope>
    <source>
        <strain evidence="2">Rmic-2018</strain>
    </source>
</reference>
<evidence type="ECO:0000313" key="2">
    <source>
        <dbReference type="EMBL" id="KAH7957923.1"/>
    </source>
</evidence>
<dbReference type="AlphaFoldDB" id="A0A9J6CY33"/>
<dbReference type="Gene3D" id="3.40.50.300">
    <property type="entry name" value="P-loop containing nucleotide triphosphate hydrolases"/>
    <property type="match status" value="1"/>
</dbReference>
<evidence type="ECO:0000259" key="1">
    <source>
        <dbReference type="Pfam" id="PF00271"/>
    </source>
</evidence>
<organism evidence="2 3">
    <name type="scientific">Rhipicephalus microplus</name>
    <name type="common">Cattle tick</name>
    <name type="synonym">Boophilus microplus</name>
    <dbReference type="NCBI Taxonomy" id="6941"/>
    <lineage>
        <taxon>Eukaryota</taxon>
        <taxon>Metazoa</taxon>
        <taxon>Ecdysozoa</taxon>
        <taxon>Arthropoda</taxon>
        <taxon>Chelicerata</taxon>
        <taxon>Arachnida</taxon>
        <taxon>Acari</taxon>
        <taxon>Parasitiformes</taxon>
        <taxon>Ixodida</taxon>
        <taxon>Ixodoidea</taxon>
        <taxon>Ixodidae</taxon>
        <taxon>Rhipicephalinae</taxon>
        <taxon>Rhipicephalus</taxon>
        <taxon>Boophilus</taxon>
    </lineage>
</organism>
<keyword evidence="3" id="KW-1185">Reference proteome</keyword>
<dbReference type="SUPFAM" id="SSF52540">
    <property type="entry name" value="P-loop containing nucleoside triphosphate hydrolases"/>
    <property type="match status" value="1"/>
</dbReference>
<accession>A0A9J6CY33</accession>
<dbReference type="Pfam" id="PF00271">
    <property type="entry name" value="Helicase_C"/>
    <property type="match status" value="1"/>
</dbReference>
<dbReference type="InterPro" id="IPR001650">
    <property type="entry name" value="Helicase_C-like"/>
</dbReference>
<gene>
    <name evidence="2" type="ORF">HPB51_028091</name>
</gene>
<comment type="caution">
    <text evidence="2">The sequence shown here is derived from an EMBL/GenBank/DDBJ whole genome shotgun (WGS) entry which is preliminary data.</text>
</comment>
<sequence>MGSPSWVGTFHKASVLSELQKGTFHAFVATAGHLVSIAKLRGRPRREDRGGTTLGAERFGDVPVLVATGVAAGVLAVDDVRLVVNYDSPNDASDYSRRSKYVTRSDGMGAKCAFLVPDETRKELVSFLRDSKQDIPPQLSAVAKEVQRR</sequence>
<proteinExistence type="predicted"/>
<protein>
    <recommendedName>
        <fullName evidence="1">Helicase C-terminal domain-containing protein</fullName>
    </recommendedName>
</protein>
<reference evidence="2" key="2">
    <citation type="submission" date="2021-09" db="EMBL/GenBank/DDBJ databases">
        <authorList>
            <person name="Jia N."/>
            <person name="Wang J."/>
            <person name="Shi W."/>
            <person name="Du L."/>
            <person name="Sun Y."/>
            <person name="Zhan W."/>
            <person name="Jiang J."/>
            <person name="Wang Q."/>
            <person name="Zhang B."/>
            <person name="Ji P."/>
            <person name="Sakyi L.B."/>
            <person name="Cui X."/>
            <person name="Yuan T."/>
            <person name="Jiang B."/>
            <person name="Yang W."/>
            <person name="Lam T.T.-Y."/>
            <person name="Chang Q."/>
            <person name="Ding S."/>
            <person name="Wang X."/>
            <person name="Zhu J."/>
            <person name="Ruan X."/>
            <person name="Zhao L."/>
            <person name="Wei J."/>
            <person name="Que T."/>
            <person name="Du C."/>
            <person name="Cheng J."/>
            <person name="Dai P."/>
            <person name="Han X."/>
            <person name="Huang E."/>
            <person name="Gao Y."/>
            <person name="Liu J."/>
            <person name="Shao H."/>
            <person name="Ye R."/>
            <person name="Li L."/>
            <person name="Wei W."/>
            <person name="Wang X."/>
            <person name="Wang C."/>
            <person name="Huo Q."/>
            <person name="Li W."/>
            <person name="Guo W."/>
            <person name="Chen H."/>
            <person name="Chen S."/>
            <person name="Zhou L."/>
            <person name="Zhou L."/>
            <person name="Ni X."/>
            <person name="Tian J."/>
            <person name="Zhou Y."/>
            <person name="Sheng Y."/>
            <person name="Liu T."/>
            <person name="Pan Y."/>
            <person name="Xia L."/>
            <person name="Li J."/>
            <person name="Zhao F."/>
            <person name="Cao W."/>
        </authorList>
    </citation>
    <scope>NUCLEOTIDE SEQUENCE</scope>
    <source>
        <strain evidence="2">Rmic-2018</strain>
        <tissue evidence="2">Larvae</tissue>
    </source>
</reference>
<dbReference type="VEuPathDB" id="VectorBase:LOC119181703"/>
<dbReference type="InterPro" id="IPR027417">
    <property type="entry name" value="P-loop_NTPase"/>
</dbReference>
<name>A0A9J6CY33_RHIMP</name>
<dbReference type="PANTHER" id="PTHR47958">
    <property type="entry name" value="ATP-DEPENDENT RNA HELICASE DBP3"/>
    <property type="match status" value="1"/>
</dbReference>
<dbReference type="Proteomes" id="UP000821866">
    <property type="component" value="Unassembled WGS sequence"/>
</dbReference>